<dbReference type="InterPro" id="IPR036188">
    <property type="entry name" value="FAD/NAD-bd_sf"/>
</dbReference>
<dbReference type="GO" id="GO:0004499">
    <property type="term" value="F:N,N-dimethylaniline monooxygenase activity"/>
    <property type="evidence" value="ECO:0007669"/>
    <property type="project" value="InterPro"/>
</dbReference>
<evidence type="ECO:0000256" key="2">
    <source>
        <dbReference type="ARBA" id="ARBA00022630"/>
    </source>
</evidence>
<evidence type="ECO:0000256" key="5">
    <source>
        <dbReference type="ARBA" id="ARBA00023002"/>
    </source>
</evidence>
<dbReference type="SUPFAM" id="SSF51905">
    <property type="entry name" value="FAD/NAD(P)-binding domain"/>
    <property type="match status" value="2"/>
</dbReference>
<dbReference type="GO" id="GO:0050660">
    <property type="term" value="F:flavin adenine dinucleotide binding"/>
    <property type="evidence" value="ECO:0007669"/>
    <property type="project" value="InterPro"/>
</dbReference>
<keyword evidence="5" id="KW-0560">Oxidoreductase</keyword>
<evidence type="ECO:0000313" key="6">
    <source>
        <dbReference type="EMBL" id="VFJ42286.1"/>
    </source>
</evidence>
<evidence type="ECO:0000256" key="3">
    <source>
        <dbReference type="ARBA" id="ARBA00022827"/>
    </source>
</evidence>
<dbReference type="EMBL" id="CAADEW010000001">
    <property type="protein sequence ID" value="VFJ42286.1"/>
    <property type="molecule type" value="Genomic_DNA"/>
</dbReference>
<organism evidence="6">
    <name type="scientific">Candidatus Kentrum sp. FW</name>
    <dbReference type="NCBI Taxonomy" id="2126338"/>
    <lineage>
        <taxon>Bacteria</taxon>
        <taxon>Pseudomonadati</taxon>
        <taxon>Pseudomonadota</taxon>
        <taxon>Gammaproteobacteria</taxon>
        <taxon>Candidatus Kentrum</taxon>
    </lineage>
</organism>
<keyword evidence="2" id="KW-0285">Flavoprotein</keyword>
<gene>
    <name evidence="6" type="ORF">BECKFW1821A_GA0114235_100144</name>
</gene>
<evidence type="ECO:0000256" key="1">
    <source>
        <dbReference type="ARBA" id="ARBA00009183"/>
    </source>
</evidence>
<dbReference type="InterPro" id="IPR000960">
    <property type="entry name" value="Flavin_mOase"/>
</dbReference>
<reference evidence="6" key="1">
    <citation type="submission" date="2019-02" db="EMBL/GenBank/DDBJ databases">
        <authorList>
            <person name="Gruber-Vodicka R. H."/>
            <person name="Seah K. B. B."/>
        </authorList>
    </citation>
    <scope>NUCLEOTIDE SEQUENCE</scope>
    <source>
        <strain evidence="6">BECK_BZ15</strain>
    </source>
</reference>
<proteinExistence type="inferred from homology"/>
<dbReference type="GO" id="GO:0050661">
    <property type="term" value="F:NADP binding"/>
    <property type="evidence" value="ECO:0007669"/>
    <property type="project" value="InterPro"/>
</dbReference>
<comment type="similarity">
    <text evidence="1">Belongs to the FMO family.</text>
</comment>
<name>A0A450RSY6_9GAMM</name>
<keyword evidence="4" id="KW-0521">NADP</keyword>
<dbReference type="InterPro" id="IPR020946">
    <property type="entry name" value="Flavin_mOase-like"/>
</dbReference>
<dbReference type="PIRSF" id="PIRSF000332">
    <property type="entry name" value="FMO"/>
    <property type="match status" value="1"/>
</dbReference>
<dbReference type="InterPro" id="IPR050346">
    <property type="entry name" value="FMO-like"/>
</dbReference>
<protein>
    <submittedName>
        <fullName evidence="6">Dimethylaniline monooxygenase (N-oxide forming)</fullName>
    </submittedName>
</protein>
<evidence type="ECO:0000256" key="4">
    <source>
        <dbReference type="ARBA" id="ARBA00022857"/>
    </source>
</evidence>
<accession>A0A450RSY6</accession>
<keyword evidence="6" id="KW-0503">Monooxygenase</keyword>
<dbReference type="Pfam" id="PF00743">
    <property type="entry name" value="FMO-like"/>
    <property type="match status" value="1"/>
</dbReference>
<dbReference type="Gene3D" id="3.50.50.60">
    <property type="entry name" value="FAD/NAD(P)-binding domain"/>
    <property type="match status" value="1"/>
</dbReference>
<dbReference type="AlphaFoldDB" id="A0A450RSY6"/>
<sequence length="524" mass="59689">MSNEKGKTKMDICVIGAGPAGLTAIRQLLAEGHTVRCFEKDDDIGGVFKKGNSYDSLLLTISNYFMAYSDFMPFSERLRIWTGREYEQYLHRYADHYGLRETIAFETEVTSVRKKGDSWLVTVVHGQKTTEHAFDAVAVCSGHFQKPNIPTIEGLDGFSGRILHALEYKNPHPFEGRRVLCVGLGETSSDVTSEISTVAEECTLSLRRYQTVAPRYMPFQRDPYFTIDTGHATSRAMNALSHRLYGLLHRGNHRDLSKARQPHTRLRIKWLKEAGPFTSQVITKNERIFEYIADGKVRCNMAGIERFEANKVFFKDGQSNDIDDVVFCTGFKLSFPFLDREIGNTRDLYKQMFLPDVGKSLAFIGFARPLQGGVPVIAEMQSRYFAALCSGKVELPSPDNMVRQAKGDRRYWEEQFHITPHVSSLVNYCHYMDDLAGLTGCAPVIPSFIKDPVFYTKMYLGPQFAIQYRLNGQHSRNQEACDFIRSFPLMHSPPKTAFMLLMFWLSRTLPFAILEPRAKPECFT</sequence>
<dbReference type="PRINTS" id="PR00370">
    <property type="entry name" value="FMOXYGENASE"/>
</dbReference>
<keyword evidence="3" id="KW-0274">FAD</keyword>
<dbReference type="PANTHER" id="PTHR23023">
    <property type="entry name" value="DIMETHYLANILINE MONOOXYGENASE"/>
    <property type="match status" value="1"/>
</dbReference>